<evidence type="ECO:0000313" key="12">
    <source>
        <dbReference type="Proteomes" id="UP000298781"/>
    </source>
</evidence>
<keyword evidence="6" id="KW-0249">Electron transport</keyword>
<keyword evidence="7 8" id="KW-0408">Iron</keyword>
<dbReference type="OrthoDB" id="5523448at2"/>
<dbReference type="GO" id="GO:0005506">
    <property type="term" value="F:iron ion binding"/>
    <property type="evidence" value="ECO:0007669"/>
    <property type="project" value="InterPro"/>
</dbReference>
<dbReference type="SUPFAM" id="SSF46626">
    <property type="entry name" value="Cytochrome c"/>
    <property type="match status" value="1"/>
</dbReference>
<evidence type="ECO:0000256" key="4">
    <source>
        <dbReference type="ARBA" id="ARBA00022660"/>
    </source>
</evidence>
<name>A0A4D7B0P7_9HYPH</name>
<evidence type="ECO:0000259" key="10">
    <source>
        <dbReference type="PROSITE" id="PS51007"/>
    </source>
</evidence>
<dbReference type="PROSITE" id="PS51007">
    <property type="entry name" value="CYTC"/>
    <property type="match status" value="1"/>
</dbReference>
<evidence type="ECO:0000256" key="7">
    <source>
        <dbReference type="ARBA" id="ARBA00023004"/>
    </source>
</evidence>
<gene>
    <name evidence="11" type="ORF">E8M01_20070</name>
</gene>
<proteinExistence type="predicted"/>
<evidence type="ECO:0000256" key="5">
    <source>
        <dbReference type="ARBA" id="ARBA00022723"/>
    </source>
</evidence>
<dbReference type="PRINTS" id="PR00605">
    <property type="entry name" value="CYTCHROMECIC"/>
</dbReference>
<evidence type="ECO:0000256" key="6">
    <source>
        <dbReference type="ARBA" id="ARBA00022982"/>
    </source>
</evidence>
<dbReference type="Pfam" id="PF13442">
    <property type="entry name" value="Cytochrome_CBB3"/>
    <property type="match status" value="1"/>
</dbReference>
<dbReference type="InterPro" id="IPR036909">
    <property type="entry name" value="Cyt_c-like_dom_sf"/>
</dbReference>
<dbReference type="GO" id="GO:0020037">
    <property type="term" value="F:heme binding"/>
    <property type="evidence" value="ECO:0007669"/>
    <property type="project" value="InterPro"/>
</dbReference>
<dbReference type="EMBL" id="CP039690">
    <property type="protein sequence ID" value="QCI66311.1"/>
    <property type="molecule type" value="Genomic_DNA"/>
</dbReference>
<evidence type="ECO:0000256" key="1">
    <source>
        <dbReference type="ARBA" id="ARBA00001926"/>
    </source>
</evidence>
<dbReference type="GO" id="GO:0009055">
    <property type="term" value="F:electron transfer activity"/>
    <property type="evidence" value="ECO:0007669"/>
    <property type="project" value="InterPro"/>
</dbReference>
<keyword evidence="4" id="KW-0679">Respiratory chain</keyword>
<keyword evidence="2" id="KW-0813">Transport</keyword>
<dbReference type="KEGG" id="pstg:E8M01_20070"/>
<keyword evidence="3 8" id="KW-0349">Heme</keyword>
<dbReference type="InterPro" id="IPR009056">
    <property type="entry name" value="Cyt_c-like_dom"/>
</dbReference>
<feature type="signal peptide" evidence="9">
    <location>
        <begin position="1"/>
        <end position="24"/>
    </location>
</feature>
<keyword evidence="12" id="KW-1185">Reference proteome</keyword>
<evidence type="ECO:0000313" key="11">
    <source>
        <dbReference type="EMBL" id="QCI66311.1"/>
    </source>
</evidence>
<dbReference type="AlphaFoldDB" id="A0A4D7B0P7"/>
<reference evidence="11 12" key="1">
    <citation type="submission" date="2019-04" db="EMBL/GenBank/DDBJ databases">
        <title>Phreatobacter aquaticus sp. nov.</title>
        <authorList>
            <person name="Choi A."/>
        </authorList>
    </citation>
    <scope>NUCLEOTIDE SEQUENCE [LARGE SCALE GENOMIC DNA]</scope>
    <source>
        <strain evidence="11 12">KCTC 52518</strain>
    </source>
</reference>
<evidence type="ECO:0000256" key="2">
    <source>
        <dbReference type="ARBA" id="ARBA00022448"/>
    </source>
</evidence>
<dbReference type="Proteomes" id="UP000298781">
    <property type="component" value="Chromosome"/>
</dbReference>
<sequence>MIPSFQTSLKIGLTAAVLVAGATAALSQSSALFSSPARFAYQDGESIYRYVCAGCHMPEGRGAIGAGAYPSLANNAKLEAGGYPVYLVVNGQKAMPGFANQLNDGQVAAVVNYIRSNFGNRYTDQVSADDVKAARQ</sequence>
<evidence type="ECO:0000256" key="9">
    <source>
        <dbReference type="SAM" id="SignalP"/>
    </source>
</evidence>
<accession>A0A4D7B0P7</accession>
<dbReference type="RefSeq" id="WP_136961755.1">
    <property type="nucleotide sequence ID" value="NZ_CP039690.1"/>
</dbReference>
<comment type="cofactor">
    <cofactor evidence="1">
        <name>heme c</name>
        <dbReference type="ChEBI" id="CHEBI:61717"/>
    </cofactor>
</comment>
<evidence type="ECO:0000256" key="8">
    <source>
        <dbReference type="PROSITE-ProRule" id="PRU00433"/>
    </source>
</evidence>
<dbReference type="InterPro" id="IPR051459">
    <property type="entry name" value="Cytochrome_c-type_DH"/>
</dbReference>
<feature type="domain" description="Cytochrome c" evidence="10">
    <location>
        <begin position="39"/>
        <end position="118"/>
    </location>
</feature>
<organism evidence="11 12">
    <name type="scientific">Phreatobacter stygius</name>
    <dbReference type="NCBI Taxonomy" id="1940610"/>
    <lineage>
        <taxon>Bacteria</taxon>
        <taxon>Pseudomonadati</taxon>
        <taxon>Pseudomonadota</taxon>
        <taxon>Alphaproteobacteria</taxon>
        <taxon>Hyphomicrobiales</taxon>
        <taxon>Phreatobacteraceae</taxon>
        <taxon>Phreatobacter</taxon>
    </lineage>
</organism>
<evidence type="ECO:0000256" key="3">
    <source>
        <dbReference type="ARBA" id="ARBA00022617"/>
    </source>
</evidence>
<protein>
    <submittedName>
        <fullName evidence="11">Cytochrome c</fullName>
    </submittedName>
</protein>
<keyword evidence="5 8" id="KW-0479">Metal-binding</keyword>
<dbReference type="InterPro" id="IPR008168">
    <property type="entry name" value="Cyt_C_IC"/>
</dbReference>
<feature type="chain" id="PRO_5020722406" evidence="9">
    <location>
        <begin position="25"/>
        <end position="136"/>
    </location>
</feature>
<dbReference type="PANTHER" id="PTHR35008:SF9">
    <property type="entry name" value="CYTOCHROME C DOMAIN-CONTAINING PROTEIN"/>
    <property type="match status" value="1"/>
</dbReference>
<dbReference type="PANTHER" id="PTHR35008">
    <property type="entry name" value="BLL4482 PROTEIN-RELATED"/>
    <property type="match status" value="1"/>
</dbReference>
<dbReference type="Gene3D" id="1.10.760.10">
    <property type="entry name" value="Cytochrome c-like domain"/>
    <property type="match status" value="1"/>
</dbReference>
<keyword evidence="9" id="KW-0732">Signal</keyword>